<feature type="compositionally biased region" description="Low complexity" evidence="1">
    <location>
        <begin position="172"/>
        <end position="183"/>
    </location>
</feature>
<dbReference type="EMBL" id="CP065713">
    <property type="protein sequence ID" value="QPT08588.1"/>
    <property type="molecule type" value="Genomic_DNA"/>
</dbReference>
<organism evidence="2 3">
    <name type="scientific">Sphingomonas paucimobilis</name>
    <name type="common">Pseudomonas paucimobilis</name>
    <dbReference type="NCBI Taxonomy" id="13689"/>
    <lineage>
        <taxon>Bacteria</taxon>
        <taxon>Pseudomonadati</taxon>
        <taxon>Pseudomonadota</taxon>
        <taxon>Alphaproteobacteria</taxon>
        <taxon>Sphingomonadales</taxon>
        <taxon>Sphingomonadaceae</taxon>
        <taxon>Sphingomonas</taxon>
    </lineage>
</organism>
<dbReference type="Proteomes" id="UP000594836">
    <property type="component" value="Chromosome"/>
</dbReference>
<name>A0A7T3A9C1_SPHPI</name>
<accession>A0A7T3A9C1</accession>
<proteinExistence type="predicted"/>
<dbReference type="RefSeq" id="WP_197939125.1">
    <property type="nucleotide sequence ID" value="NZ_CP065713.1"/>
</dbReference>
<evidence type="ECO:0000313" key="2">
    <source>
        <dbReference type="EMBL" id="QPT08588.1"/>
    </source>
</evidence>
<dbReference type="AlphaFoldDB" id="A0A7T3A9C1"/>
<protein>
    <recommendedName>
        <fullName evidence="4">Mu-like prophage FluMu N-terminal domain-containing protein</fullName>
    </recommendedName>
</protein>
<reference evidence="2 3" key="1">
    <citation type="submission" date="2020-12" db="EMBL/GenBank/DDBJ databases">
        <title>FDA dAtabase for Regulatory Grade micrObial Sequences (FDA-ARGOS): Supporting development and validation of Infectious Disease Dx tests.</title>
        <authorList>
            <person name="Sproer C."/>
            <person name="Gronow S."/>
            <person name="Severitt S."/>
            <person name="Schroder I."/>
            <person name="Tallon L."/>
            <person name="Sadzewicz L."/>
            <person name="Zhao X."/>
            <person name="Boylan J."/>
            <person name="Ott S."/>
            <person name="Bowen H."/>
            <person name="Vavikolanu K."/>
            <person name="Mehta A."/>
            <person name="Aluvathingal J."/>
            <person name="Nadendla S."/>
            <person name="Lowell S."/>
            <person name="Myers T."/>
            <person name="Yan Y."/>
            <person name="Sichtig H."/>
        </authorList>
    </citation>
    <scope>NUCLEOTIDE SEQUENCE [LARGE SCALE GENOMIC DNA]</scope>
    <source>
        <strain evidence="2 3">FDAARGOS_881</strain>
    </source>
</reference>
<sequence length="200" mass="20053">MAGVMRVRAPAGSIRRAGFRFDAEPTPLVSDEVTPSEVLAMARDPRLVVEVEVDGEYVLLSGDLQKLAALDALAIATEGLSPGQIAGAMVNDDVRQLMHDAFTAFSASPAPGGEIIPNPGGPAASTGAGQASEGGTLAQPSGEAAGTESQTAGGSGDSAGGEPDTGKEETATDPAPEADADTASKPTKPARKQSQPKSDD</sequence>
<feature type="region of interest" description="Disordered" evidence="1">
    <location>
        <begin position="109"/>
        <end position="200"/>
    </location>
</feature>
<feature type="compositionally biased region" description="Low complexity" evidence="1">
    <location>
        <begin position="109"/>
        <end position="124"/>
    </location>
</feature>
<evidence type="ECO:0008006" key="4">
    <source>
        <dbReference type="Google" id="ProtNLM"/>
    </source>
</evidence>
<gene>
    <name evidence="2" type="ORF">I6G38_18025</name>
</gene>
<evidence type="ECO:0000313" key="3">
    <source>
        <dbReference type="Proteomes" id="UP000594836"/>
    </source>
</evidence>
<dbReference type="SUPFAM" id="SSF160059">
    <property type="entry name" value="PriA/YqbF domain"/>
    <property type="match status" value="1"/>
</dbReference>
<evidence type="ECO:0000256" key="1">
    <source>
        <dbReference type="SAM" id="MobiDB-lite"/>
    </source>
</evidence>